<dbReference type="Proteomes" id="UP000298030">
    <property type="component" value="Unassembled WGS sequence"/>
</dbReference>
<evidence type="ECO:0000313" key="3">
    <source>
        <dbReference type="Proteomes" id="UP000298030"/>
    </source>
</evidence>
<feature type="transmembrane region" description="Helical" evidence="1">
    <location>
        <begin position="109"/>
        <end position="126"/>
    </location>
</feature>
<feature type="transmembrane region" description="Helical" evidence="1">
    <location>
        <begin position="65"/>
        <end position="89"/>
    </location>
</feature>
<evidence type="ECO:0000256" key="1">
    <source>
        <dbReference type="SAM" id="Phobius"/>
    </source>
</evidence>
<proteinExistence type="predicted"/>
<feature type="transmembrane region" description="Helical" evidence="1">
    <location>
        <begin position="146"/>
        <end position="167"/>
    </location>
</feature>
<gene>
    <name evidence="2" type="ORF">FA13DRAFT_1417756</name>
</gene>
<dbReference type="EMBL" id="QPFP01000079">
    <property type="protein sequence ID" value="TEB23336.1"/>
    <property type="molecule type" value="Genomic_DNA"/>
</dbReference>
<evidence type="ECO:0000313" key="2">
    <source>
        <dbReference type="EMBL" id="TEB23336.1"/>
    </source>
</evidence>
<organism evidence="2 3">
    <name type="scientific">Coprinellus micaceus</name>
    <name type="common">Glistening ink-cap mushroom</name>
    <name type="synonym">Coprinus micaceus</name>
    <dbReference type="NCBI Taxonomy" id="71717"/>
    <lineage>
        <taxon>Eukaryota</taxon>
        <taxon>Fungi</taxon>
        <taxon>Dikarya</taxon>
        <taxon>Basidiomycota</taxon>
        <taxon>Agaricomycotina</taxon>
        <taxon>Agaricomycetes</taxon>
        <taxon>Agaricomycetidae</taxon>
        <taxon>Agaricales</taxon>
        <taxon>Agaricineae</taxon>
        <taxon>Psathyrellaceae</taxon>
        <taxon>Coprinellus</taxon>
    </lineage>
</organism>
<keyword evidence="1" id="KW-0472">Membrane</keyword>
<name>A0A4Y7SNA2_COPMI</name>
<dbReference type="AlphaFoldDB" id="A0A4Y7SNA2"/>
<accession>A0A4Y7SNA2</accession>
<protein>
    <submittedName>
        <fullName evidence="2">Uncharacterized protein</fullName>
    </submittedName>
</protein>
<comment type="caution">
    <text evidence="2">The sequence shown here is derived from an EMBL/GenBank/DDBJ whole genome shotgun (WGS) entry which is preliminary data.</text>
</comment>
<keyword evidence="3" id="KW-1185">Reference proteome</keyword>
<sequence>MRVLFRLHLACSLPSSHRPTPPFIPSTFLYLLSLPFPYLSLHLVTIPSESSFEVLAPRSDRMLLIYSQSISFHLTFLLHDFFGIVISLLHSHIAYRTLKRTPSFTLHSVLLICIFHASCISVSLYKRNSWTSSSTVTNALYPFTCHFHPLHMLFFTLPTLLLALLFISSPTAPTY</sequence>
<reference evidence="2 3" key="1">
    <citation type="journal article" date="2019" name="Nat. Ecol. Evol.">
        <title>Megaphylogeny resolves global patterns of mushroom evolution.</title>
        <authorList>
            <person name="Varga T."/>
            <person name="Krizsan K."/>
            <person name="Foldi C."/>
            <person name="Dima B."/>
            <person name="Sanchez-Garcia M."/>
            <person name="Sanchez-Ramirez S."/>
            <person name="Szollosi G.J."/>
            <person name="Szarkandi J.G."/>
            <person name="Papp V."/>
            <person name="Albert L."/>
            <person name="Andreopoulos W."/>
            <person name="Angelini C."/>
            <person name="Antonin V."/>
            <person name="Barry K.W."/>
            <person name="Bougher N.L."/>
            <person name="Buchanan P."/>
            <person name="Buyck B."/>
            <person name="Bense V."/>
            <person name="Catcheside P."/>
            <person name="Chovatia M."/>
            <person name="Cooper J."/>
            <person name="Damon W."/>
            <person name="Desjardin D."/>
            <person name="Finy P."/>
            <person name="Geml J."/>
            <person name="Haridas S."/>
            <person name="Hughes K."/>
            <person name="Justo A."/>
            <person name="Karasinski D."/>
            <person name="Kautmanova I."/>
            <person name="Kiss B."/>
            <person name="Kocsube S."/>
            <person name="Kotiranta H."/>
            <person name="LaButti K.M."/>
            <person name="Lechner B.E."/>
            <person name="Liimatainen K."/>
            <person name="Lipzen A."/>
            <person name="Lukacs Z."/>
            <person name="Mihaltcheva S."/>
            <person name="Morgado L.N."/>
            <person name="Niskanen T."/>
            <person name="Noordeloos M.E."/>
            <person name="Ohm R.A."/>
            <person name="Ortiz-Santana B."/>
            <person name="Ovrebo C."/>
            <person name="Racz N."/>
            <person name="Riley R."/>
            <person name="Savchenko A."/>
            <person name="Shiryaev A."/>
            <person name="Soop K."/>
            <person name="Spirin V."/>
            <person name="Szebenyi C."/>
            <person name="Tomsovsky M."/>
            <person name="Tulloss R.E."/>
            <person name="Uehling J."/>
            <person name="Grigoriev I.V."/>
            <person name="Vagvolgyi C."/>
            <person name="Papp T."/>
            <person name="Martin F.M."/>
            <person name="Miettinen O."/>
            <person name="Hibbett D.S."/>
            <person name="Nagy L.G."/>
        </authorList>
    </citation>
    <scope>NUCLEOTIDE SEQUENCE [LARGE SCALE GENOMIC DNA]</scope>
    <source>
        <strain evidence="2 3">FP101781</strain>
    </source>
</reference>
<keyword evidence="1" id="KW-1133">Transmembrane helix</keyword>
<keyword evidence="1" id="KW-0812">Transmembrane</keyword>